<feature type="transmembrane region" description="Helical" evidence="5">
    <location>
        <begin position="238"/>
        <end position="256"/>
    </location>
</feature>
<evidence type="ECO:0000259" key="6">
    <source>
        <dbReference type="Pfam" id="PF00324"/>
    </source>
</evidence>
<dbReference type="PANTHER" id="PTHR43341:SF6">
    <property type="entry name" value="AMINO ACID TRANSPORTER (EUROFUNG)"/>
    <property type="match status" value="1"/>
</dbReference>
<evidence type="ECO:0000256" key="3">
    <source>
        <dbReference type="ARBA" id="ARBA00022989"/>
    </source>
</evidence>
<keyword evidence="2 5" id="KW-0812">Transmembrane</keyword>
<dbReference type="Pfam" id="PF00324">
    <property type="entry name" value="AA_permease"/>
    <property type="match status" value="1"/>
</dbReference>
<feature type="transmembrane region" description="Helical" evidence="5">
    <location>
        <begin position="45"/>
        <end position="64"/>
    </location>
</feature>
<name>L2FS12_COLFN</name>
<proteinExistence type="predicted"/>
<feature type="domain" description="Amino acid permease/ SLC12A" evidence="6">
    <location>
        <begin position="43"/>
        <end position="446"/>
    </location>
</feature>
<dbReference type="InterPro" id="IPR050524">
    <property type="entry name" value="APC_YAT"/>
</dbReference>
<dbReference type="InterPro" id="IPR004841">
    <property type="entry name" value="AA-permease/SLC12A_dom"/>
</dbReference>
<dbReference type="Gene3D" id="1.20.1740.10">
    <property type="entry name" value="Amino acid/polyamine transporter I"/>
    <property type="match status" value="1"/>
</dbReference>
<evidence type="ECO:0000256" key="4">
    <source>
        <dbReference type="ARBA" id="ARBA00023136"/>
    </source>
</evidence>
<dbReference type="STRING" id="1213859.L2FS12"/>
<reference evidence="7" key="1">
    <citation type="submission" date="2012-08" db="EMBL/GenBank/DDBJ databases">
        <title>Genome analysis of Colletotrichum orbiculare and Colletotrichum fructicola.</title>
        <authorList>
            <person name="Gan P.H.P."/>
            <person name="Ikeda K."/>
            <person name="Irieda H."/>
            <person name="Narusaka M."/>
            <person name="O'Connell R.J."/>
            <person name="Narusaka Y."/>
            <person name="Takano Y."/>
            <person name="Kubo Y."/>
            <person name="Shirasu K."/>
        </authorList>
    </citation>
    <scope>NUCLEOTIDE SEQUENCE</scope>
    <source>
        <strain evidence="7">Nara gc5</strain>
    </source>
</reference>
<feature type="transmembrane region" description="Helical" evidence="5">
    <location>
        <begin position="155"/>
        <end position="177"/>
    </location>
</feature>
<evidence type="ECO:0000313" key="7">
    <source>
        <dbReference type="EMBL" id="ELA29142.1"/>
    </source>
</evidence>
<feature type="transmembrane region" description="Helical" evidence="5">
    <location>
        <begin position="469"/>
        <end position="488"/>
    </location>
</feature>
<feature type="transmembrane region" description="Helical" evidence="5">
    <location>
        <begin position="382"/>
        <end position="399"/>
    </location>
</feature>
<dbReference type="PANTHER" id="PTHR43341">
    <property type="entry name" value="AMINO ACID PERMEASE"/>
    <property type="match status" value="1"/>
</dbReference>
<dbReference type="GO" id="GO:0015171">
    <property type="term" value="F:amino acid transmembrane transporter activity"/>
    <property type="evidence" value="ECO:0007669"/>
    <property type="project" value="TreeGrafter"/>
</dbReference>
<gene>
    <name evidence="7" type="ORF">CGGC5_10403</name>
</gene>
<organism evidence="7">
    <name type="scientific">Colletotrichum fructicola (strain Nara gc5)</name>
    <name type="common">Anthracnose fungus</name>
    <name type="synonym">Colletotrichum gloeosporioides (strain Nara gc5)</name>
    <dbReference type="NCBI Taxonomy" id="1213859"/>
    <lineage>
        <taxon>Eukaryota</taxon>
        <taxon>Fungi</taxon>
        <taxon>Dikarya</taxon>
        <taxon>Ascomycota</taxon>
        <taxon>Pezizomycotina</taxon>
        <taxon>Sordariomycetes</taxon>
        <taxon>Hypocreomycetidae</taxon>
        <taxon>Glomerellales</taxon>
        <taxon>Glomerellaceae</taxon>
        <taxon>Colletotrichum</taxon>
        <taxon>Colletotrichum gloeosporioides species complex</taxon>
    </lineage>
</organism>
<protein>
    <submittedName>
        <fullName evidence="7">Amino acid permease</fullName>
    </submittedName>
</protein>
<keyword evidence="4 5" id="KW-0472">Membrane</keyword>
<keyword evidence="3 5" id="KW-1133">Transmembrane helix</keyword>
<dbReference type="HOGENOM" id="CLU_007946_12_1_1"/>
<dbReference type="GO" id="GO:0016020">
    <property type="term" value="C:membrane"/>
    <property type="evidence" value="ECO:0007669"/>
    <property type="project" value="UniProtKB-SubCell"/>
</dbReference>
<comment type="subcellular location">
    <subcellularLocation>
        <location evidence="1">Membrane</location>
        <topology evidence="1">Multi-pass membrane protein</topology>
    </subcellularLocation>
</comment>
<feature type="transmembrane region" description="Helical" evidence="5">
    <location>
        <begin position="277"/>
        <end position="298"/>
    </location>
</feature>
<evidence type="ECO:0000256" key="2">
    <source>
        <dbReference type="ARBA" id="ARBA00022692"/>
    </source>
</evidence>
<evidence type="ECO:0000256" key="5">
    <source>
        <dbReference type="SAM" id="Phobius"/>
    </source>
</evidence>
<dbReference type="AlphaFoldDB" id="L2FS12"/>
<dbReference type="EMBL" id="KB020873">
    <property type="protein sequence ID" value="ELA29142.1"/>
    <property type="molecule type" value="Genomic_DNA"/>
</dbReference>
<feature type="transmembrane region" description="Helical" evidence="5">
    <location>
        <begin position="70"/>
        <end position="91"/>
    </location>
</feature>
<feature type="transmembrane region" description="Helical" evidence="5">
    <location>
        <begin position="411"/>
        <end position="434"/>
    </location>
</feature>
<feature type="transmembrane region" description="Helical" evidence="5">
    <location>
        <begin position="189"/>
        <end position="206"/>
    </location>
</feature>
<evidence type="ECO:0000256" key="1">
    <source>
        <dbReference type="ARBA" id="ARBA00004141"/>
    </source>
</evidence>
<sequence>MAQEELKGPEGSAGAQRVSLDSYGSCVRHNSDGLQRRLDNRQIQLIAIGGTIGTGLFVTIGGGLAKGGPASLLIAYTLYACVVALVNNSIAEMSTYMPVSGGFIRLAGVWVDEALGFMVGWNYFLYEALLIPFEITALNLVLSFWNEKVTEPGPTAGICAAIIVAYGLMNVAAVGVFGEAEFWLSGGKVLLIFILFLFTFITMVGGNPAHDAYGFRHFSNPGAFATYMTTGDTGRMEGFMGALATATFTVVGPDYISMIAAEAKHPSLYIKSAFKTVYLRFGLFFVGAALTCGIVVPYNDPTLVKIYIDGTASGGTAAASPWVMAMENLGIQGLPHLVNALLFTTIFSAGNTYTYCATRSLYSLAMDGRAPAVFRKTTKNGVPIWCFAFTMIFPMLSFLQCGSGSAKVLNWLLALITGGGVINYLVMSITFLNFHRACKVQNFDRPATIVVLTYGWSAFRPTFSVGDFFSNYTMQIVAPILFIFWKVIKRTKYVRPEVLDLQWDRPIIEAYEDHLMTREPPNTFWREMLQMVGIGRNKVIKGEKAYPKTILFDELSEAEFKGYMNTRCAGKGRQLREKFHY</sequence>
<accession>L2FS12</accession>